<evidence type="ECO:0000256" key="1">
    <source>
        <dbReference type="ARBA" id="ARBA00006987"/>
    </source>
</evidence>
<accession>A0ABS5F8T3</accession>
<dbReference type="RefSeq" id="WP_211857138.1">
    <property type="nucleotide sequence ID" value="NZ_JAAGBB010000072.1"/>
</dbReference>
<dbReference type="Proteomes" id="UP001196870">
    <property type="component" value="Unassembled WGS sequence"/>
</dbReference>
<dbReference type="Gene3D" id="3.40.190.10">
    <property type="entry name" value="Periplasmic binding protein-like II"/>
    <property type="match status" value="1"/>
</dbReference>
<reference evidence="4" key="1">
    <citation type="journal article" date="2021" name="Syst. Appl. Microbiol.">
        <title>Roseomonas hellenica sp. nov., isolated from roots of wild-growing Alkanna tinctoria.</title>
        <authorList>
            <person name="Rat A."/>
            <person name="Naranjo H.D."/>
            <person name="Lebbe L."/>
            <person name="Cnockaert M."/>
            <person name="Krigas N."/>
            <person name="Grigoriadou K."/>
            <person name="Maloupa E."/>
            <person name="Willems A."/>
        </authorList>
    </citation>
    <scope>NUCLEOTIDE SEQUENCE [LARGE SCALE GENOMIC DNA]</scope>
    <source>
        <strain evidence="4">LMG 31523</strain>
    </source>
</reference>
<dbReference type="PIRSF" id="PIRSF017082">
    <property type="entry name" value="YflP"/>
    <property type="match status" value="1"/>
</dbReference>
<dbReference type="InterPro" id="IPR042100">
    <property type="entry name" value="Bug_dom1"/>
</dbReference>
<comment type="similarity">
    <text evidence="1">Belongs to the UPF0065 (bug) family.</text>
</comment>
<dbReference type="SUPFAM" id="SSF53850">
    <property type="entry name" value="Periplasmic binding protein-like II"/>
    <property type="match status" value="1"/>
</dbReference>
<gene>
    <name evidence="3" type="ORF">GXW71_31365</name>
</gene>
<dbReference type="CDD" id="cd07012">
    <property type="entry name" value="PBP2_Bug_TTT"/>
    <property type="match status" value="1"/>
</dbReference>
<keyword evidence="4" id="KW-1185">Reference proteome</keyword>
<evidence type="ECO:0000256" key="2">
    <source>
        <dbReference type="SAM" id="SignalP"/>
    </source>
</evidence>
<dbReference type="Gene3D" id="3.40.190.150">
    <property type="entry name" value="Bordetella uptake gene, domain 1"/>
    <property type="match status" value="1"/>
</dbReference>
<protein>
    <submittedName>
        <fullName evidence="3">Tripartite tricarboxylate transporter substrate binding protein</fullName>
    </submittedName>
</protein>
<dbReference type="PANTHER" id="PTHR42928:SF5">
    <property type="entry name" value="BLR1237 PROTEIN"/>
    <property type="match status" value="1"/>
</dbReference>
<comment type="caution">
    <text evidence="3">The sequence shown here is derived from an EMBL/GenBank/DDBJ whole genome shotgun (WGS) entry which is preliminary data.</text>
</comment>
<feature type="signal peptide" evidence="2">
    <location>
        <begin position="1"/>
        <end position="22"/>
    </location>
</feature>
<dbReference type="PANTHER" id="PTHR42928">
    <property type="entry name" value="TRICARBOXYLATE-BINDING PROTEIN"/>
    <property type="match status" value="1"/>
</dbReference>
<organism evidence="3 4">
    <name type="scientific">Plastoroseomonas hellenica</name>
    <dbReference type="NCBI Taxonomy" id="2687306"/>
    <lineage>
        <taxon>Bacteria</taxon>
        <taxon>Pseudomonadati</taxon>
        <taxon>Pseudomonadota</taxon>
        <taxon>Alphaproteobacteria</taxon>
        <taxon>Acetobacterales</taxon>
        <taxon>Acetobacteraceae</taxon>
        <taxon>Plastoroseomonas</taxon>
    </lineage>
</organism>
<sequence>MPPVTRRLLLGAAIAAPALARAQPRFPDRPISLIVPFPPGGTTDVVLRALAEGASRHLGQQVVVENKPGAANTLGPQQVARARPDGYLVTQLPASAVRIQFLQRMPYDTLRDFTPLLHVSGYTFGAVAKAGRFPGGWADVVAEAKRRPGVITVGNTGANGTPHVAMMELAQREGVEFNHVSFRGDADGTQAILGGHLDIMTGGSGLGAMVDGGQAQWLHVWTPQRLRRWPDAPTLVELGHPSMVITSPFGIVAPAGLDPAITRVLHDGFAAAMREPGFTAALDRYDMVADYKDSAGYAAFLRELVAREQQTIERLNLRTG</sequence>
<dbReference type="InterPro" id="IPR005064">
    <property type="entry name" value="BUG"/>
</dbReference>
<evidence type="ECO:0000313" key="4">
    <source>
        <dbReference type="Proteomes" id="UP001196870"/>
    </source>
</evidence>
<name>A0ABS5F8T3_9PROT</name>
<evidence type="ECO:0000313" key="3">
    <source>
        <dbReference type="EMBL" id="MBR0668891.1"/>
    </source>
</evidence>
<proteinExistence type="inferred from homology"/>
<dbReference type="EMBL" id="JAAGBB010000072">
    <property type="protein sequence ID" value="MBR0668891.1"/>
    <property type="molecule type" value="Genomic_DNA"/>
</dbReference>
<feature type="chain" id="PRO_5045128272" evidence="2">
    <location>
        <begin position="23"/>
        <end position="320"/>
    </location>
</feature>
<dbReference type="Pfam" id="PF03401">
    <property type="entry name" value="TctC"/>
    <property type="match status" value="1"/>
</dbReference>
<keyword evidence="2" id="KW-0732">Signal</keyword>